<dbReference type="Proteomes" id="UP000886757">
    <property type="component" value="Unassembled WGS sequence"/>
</dbReference>
<comment type="caution">
    <text evidence="4">The sequence shown here is derived from an EMBL/GenBank/DDBJ whole genome shotgun (WGS) entry which is preliminary data.</text>
</comment>
<evidence type="ECO:0000256" key="1">
    <source>
        <dbReference type="ARBA" id="ARBA00004196"/>
    </source>
</evidence>
<dbReference type="InterPro" id="IPR050465">
    <property type="entry name" value="UPF0194_transport"/>
</dbReference>
<dbReference type="Gene3D" id="2.40.420.20">
    <property type="match status" value="1"/>
</dbReference>
<dbReference type="PRINTS" id="PR01490">
    <property type="entry name" value="RTXTOXIND"/>
</dbReference>
<dbReference type="Gene3D" id="2.40.30.170">
    <property type="match status" value="1"/>
</dbReference>
<organism evidence="4 5">
    <name type="scientific">Candidatus Choladousia intestinavium</name>
    <dbReference type="NCBI Taxonomy" id="2840727"/>
    <lineage>
        <taxon>Bacteria</taxon>
        <taxon>Bacillati</taxon>
        <taxon>Bacillota</taxon>
        <taxon>Clostridia</taxon>
        <taxon>Lachnospirales</taxon>
        <taxon>Lachnospiraceae</taxon>
        <taxon>Lachnospiraceae incertae sedis</taxon>
        <taxon>Candidatus Choladousia</taxon>
    </lineage>
</organism>
<keyword evidence="2 3" id="KW-0175">Coiled coil</keyword>
<feature type="coiled-coil region" evidence="3">
    <location>
        <begin position="279"/>
        <end position="313"/>
    </location>
</feature>
<comment type="subcellular location">
    <subcellularLocation>
        <location evidence="1">Cell envelope</location>
    </subcellularLocation>
</comment>
<name>A0A9D1DA02_9FIRM</name>
<evidence type="ECO:0000256" key="3">
    <source>
        <dbReference type="SAM" id="Coils"/>
    </source>
</evidence>
<dbReference type="PANTHER" id="PTHR32347:SF23">
    <property type="entry name" value="BLL5650 PROTEIN"/>
    <property type="match status" value="1"/>
</dbReference>
<dbReference type="Gene3D" id="2.40.50.100">
    <property type="match status" value="2"/>
</dbReference>
<reference evidence="4" key="1">
    <citation type="submission" date="2020-10" db="EMBL/GenBank/DDBJ databases">
        <authorList>
            <person name="Gilroy R."/>
        </authorList>
    </citation>
    <scope>NUCLEOTIDE SEQUENCE</scope>
    <source>
        <strain evidence="4">ChiSjej4B22-8148</strain>
    </source>
</reference>
<dbReference type="GO" id="GO:0030313">
    <property type="term" value="C:cell envelope"/>
    <property type="evidence" value="ECO:0007669"/>
    <property type="project" value="UniProtKB-SubCell"/>
</dbReference>
<protein>
    <submittedName>
        <fullName evidence="4">Biotin/lipoyl-binding protein</fullName>
    </submittedName>
</protein>
<evidence type="ECO:0000313" key="5">
    <source>
        <dbReference type="Proteomes" id="UP000886757"/>
    </source>
</evidence>
<reference evidence="4" key="2">
    <citation type="journal article" date="2021" name="PeerJ">
        <title>Extensive microbial diversity within the chicken gut microbiome revealed by metagenomics and culture.</title>
        <authorList>
            <person name="Gilroy R."/>
            <person name="Ravi A."/>
            <person name="Getino M."/>
            <person name="Pursley I."/>
            <person name="Horton D.L."/>
            <person name="Alikhan N.F."/>
            <person name="Baker D."/>
            <person name="Gharbi K."/>
            <person name="Hall N."/>
            <person name="Watson M."/>
            <person name="Adriaenssens E.M."/>
            <person name="Foster-Nyarko E."/>
            <person name="Jarju S."/>
            <person name="Secka A."/>
            <person name="Antonio M."/>
            <person name="Oren A."/>
            <person name="Chaudhuri R.R."/>
            <person name="La Ragione R."/>
            <person name="Hildebrand F."/>
            <person name="Pallen M.J."/>
        </authorList>
    </citation>
    <scope>NUCLEOTIDE SEQUENCE</scope>
    <source>
        <strain evidence="4">ChiSjej4B22-8148</strain>
    </source>
</reference>
<proteinExistence type="predicted"/>
<evidence type="ECO:0000256" key="2">
    <source>
        <dbReference type="ARBA" id="ARBA00023054"/>
    </source>
</evidence>
<feature type="coiled-coil region" evidence="3">
    <location>
        <begin position="104"/>
        <end position="138"/>
    </location>
</feature>
<dbReference type="EMBL" id="DVGK01000134">
    <property type="protein sequence ID" value="HIR14579.1"/>
    <property type="molecule type" value="Genomic_DNA"/>
</dbReference>
<gene>
    <name evidence="4" type="ORF">IAB31_11730</name>
</gene>
<sequence length="495" mass="54223">MIVKRSAIWTALAGMVLGAGAAAFLMWPEQSFLKKTDEETVEAVSAQAAAVKKGSLPQNVEGRGRLEYGEAESISLPSGIEVEEIRVEAGERVKKGQVLAVLDEDSIQRAMADLQEEVAQLDEKMEELLKAEEEQNIQADLSGRVKNLYAREGDEVQEVMLSKGTLAEISTDGKMALQIRTESKLNPGDTVEVRSDGKETWEGTVEEAEGKVYEITLTDDGPKSGENAAVWDEKGNLLGSGVLYIHQPVSVIGHTGTIHRISVDEGEMIQKGDVLFTLDSRQERDSAGLEEERQEKEEKLQELLRLAQEGNITAETEKIIGEICEKETQEDGEVQEEGRTVLTVFPADRMKICVPVREQEILSVKEGQKALVEVNAVPGTQLEGVVSQVGTQSEYAGGAVVYMAEVTVKTDGEEDFREGMSAAVRIQTGEKEEALLLPVQAVWEEEERQFAYTEKDPKTGKLSGRVEIQTGDSDGEQVEILEGLEEGSVVYYSEG</sequence>
<accession>A0A9D1DA02</accession>
<dbReference type="AlphaFoldDB" id="A0A9D1DA02"/>
<evidence type="ECO:0000313" key="4">
    <source>
        <dbReference type="EMBL" id="HIR14579.1"/>
    </source>
</evidence>
<dbReference type="PANTHER" id="PTHR32347">
    <property type="entry name" value="EFFLUX SYSTEM COMPONENT YKNX-RELATED"/>
    <property type="match status" value="1"/>
</dbReference>